<protein>
    <submittedName>
        <fullName evidence="2">Uncharacterized protein</fullName>
    </submittedName>
</protein>
<dbReference type="Proteomes" id="UP000184144">
    <property type="component" value="Unassembled WGS sequence"/>
</dbReference>
<dbReference type="EMBL" id="FQUV01000010">
    <property type="protein sequence ID" value="SHF72215.1"/>
    <property type="molecule type" value="Genomic_DNA"/>
</dbReference>
<name>A0A1M5DZ46_9RHOB</name>
<evidence type="ECO:0000313" key="2">
    <source>
        <dbReference type="EMBL" id="SHF72215.1"/>
    </source>
</evidence>
<organism evidence="2 3">
    <name type="scientific">Litoreibacter ascidiaceicola</name>
    <dbReference type="NCBI Taxonomy" id="1486859"/>
    <lineage>
        <taxon>Bacteria</taxon>
        <taxon>Pseudomonadati</taxon>
        <taxon>Pseudomonadota</taxon>
        <taxon>Alphaproteobacteria</taxon>
        <taxon>Rhodobacterales</taxon>
        <taxon>Roseobacteraceae</taxon>
        <taxon>Litoreibacter</taxon>
    </lineage>
</organism>
<keyword evidence="3" id="KW-1185">Reference proteome</keyword>
<evidence type="ECO:0000256" key="1">
    <source>
        <dbReference type="SAM" id="MobiDB-lite"/>
    </source>
</evidence>
<sequence>MLTKLFRKATAPNNRLLVIGHSHAVCMQQALGKRPDLTNVRVLNLRKITDGGMGPHKVAQVVKAEAKGFNPDAVWCFMATSTTCCACLSTQSHSPSATRSTEAPQALRKTATSSSRPQPTQMRQPAINLDLPRF</sequence>
<evidence type="ECO:0000313" key="3">
    <source>
        <dbReference type="Proteomes" id="UP000184144"/>
    </source>
</evidence>
<dbReference type="AlphaFoldDB" id="A0A1M5DZ46"/>
<gene>
    <name evidence="2" type="ORF">SAMN05444273_11083</name>
</gene>
<reference evidence="3" key="1">
    <citation type="submission" date="2016-11" db="EMBL/GenBank/DDBJ databases">
        <authorList>
            <person name="Varghese N."/>
            <person name="Submissions S."/>
        </authorList>
    </citation>
    <scope>NUCLEOTIDE SEQUENCE [LARGE SCALE GENOMIC DNA]</scope>
    <source>
        <strain evidence="3">DSM 100566</strain>
    </source>
</reference>
<accession>A0A1M5DZ46</accession>
<feature type="compositionally biased region" description="Polar residues" evidence="1">
    <location>
        <begin position="91"/>
        <end position="103"/>
    </location>
</feature>
<proteinExistence type="predicted"/>
<dbReference type="RefSeq" id="WP_073146055.1">
    <property type="nucleotide sequence ID" value="NZ_FQUV01000010.1"/>
</dbReference>
<feature type="compositionally biased region" description="Polar residues" evidence="1">
    <location>
        <begin position="110"/>
        <end position="123"/>
    </location>
</feature>
<dbReference type="OrthoDB" id="4736604at2"/>
<feature type="region of interest" description="Disordered" evidence="1">
    <location>
        <begin position="89"/>
        <end position="134"/>
    </location>
</feature>